<evidence type="ECO:0000313" key="9">
    <source>
        <dbReference type="WBParaSite" id="HDID_0000346901-mRNA-1"/>
    </source>
</evidence>
<dbReference type="Proteomes" id="UP000274504">
    <property type="component" value="Unassembled WGS sequence"/>
</dbReference>
<keyword evidence="4" id="KW-0206">Cytoskeleton</keyword>
<dbReference type="STRING" id="6216.A0A0R3SF74"/>
<evidence type="ECO:0000256" key="3">
    <source>
        <dbReference type="ARBA" id="ARBA00022837"/>
    </source>
</evidence>
<evidence type="ECO:0000256" key="1">
    <source>
        <dbReference type="ARBA" id="ARBA00004496"/>
    </source>
</evidence>
<feature type="coiled-coil region" evidence="5">
    <location>
        <begin position="287"/>
        <end position="314"/>
    </location>
</feature>
<evidence type="ECO:0000313" key="7">
    <source>
        <dbReference type="EMBL" id="VDL33553.1"/>
    </source>
</evidence>
<evidence type="ECO:0000313" key="8">
    <source>
        <dbReference type="Proteomes" id="UP000274504"/>
    </source>
</evidence>
<feature type="compositionally biased region" description="Polar residues" evidence="6">
    <location>
        <begin position="507"/>
        <end position="518"/>
    </location>
</feature>
<evidence type="ECO:0000256" key="6">
    <source>
        <dbReference type="SAM" id="MobiDB-lite"/>
    </source>
</evidence>
<sequence>MQKLFSIYDIVLCILFSEQQCIHAPAINQALGFQSNYHKAKNLLSELQRSDSLRDFSRVVRNRFKSKEKFRQSSLDSDTTSKSSNLVPLKSTGTPSYYDRPPRAVPIRQNSATFHNANPSPTGKQLIRPASLGETRKRVIIPTAASANAVVGGSIPRVANRPRRGGSMDQEHELIAQYSRSLRRQNSLTPTGARPPIYYGNKDSTHSLATPWQYSSVNYDRSRPVEPVYYTIRPNQMRGNGSGFRASSQPPAHPGSAIFVTGPPINNQPRYYRNPSVWTGPMVTGSAGSLDKVLINLEEENRFLRAEYDRLRMQSPSQSMRPMRSPSLQYPLSQPGLYQDQERLNAYQGIYGNSCLPPGSQVNIPTGYGRNQVYPSNNGILYGGSLGRGGSTAAAYSAFLRGGGPARMSYDPIANQHYGQKSYSVAPASQQQMSVTPTQETELAQETRLLRQHKTRLESRMQLLEDHNKALEDQLNKLRQYLNIPSTTTPPPPQPTSSSPALLTASMNVQPTPYSRTNGLADRQLANGHPGNQYPPASDQTDSGSSPVNPVESAGYNQG</sequence>
<feature type="region of interest" description="Disordered" evidence="6">
    <location>
        <begin position="67"/>
        <end position="104"/>
    </location>
</feature>
<proteinExistence type="predicted"/>
<dbReference type="InterPro" id="IPR050774">
    <property type="entry name" value="KCMF1/Dystrophin"/>
</dbReference>
<reference evidence="9" key="1">
    <citation type="submission" date="2017-02" db="UniProtKB">
        <authorList>
            <consortium name="WormBaseParasite"/>
        </authorList>
    </citation>
    <scope>IDENTIFICATION</scope>
</reference>
<evidence type="ECO:0000256" key="5">
    <source>
        <dbReference type="SAM" id="Coils"/>
    </source>
</evidence>
<reference evidence="7 8" key="2">
    <citation type="submission" date="2018-11" db="EMBL/GenBank/DDBJ databases">
        <authorList>
            <consortium name="Pathogen Informatics"/>
        </authorList>
    </citation>
    <scope>NUCLEOTIDE SEQUENCE [LARGE SCALE GENOMIC DNA]</scope>
</reference>
<feature type="compositionally biased region" description="Polar residues" evidence="6">
    <location>
        <begin position="538"/>
        <end position="548"/>
    </location>
</feature>
<dbReference type="PANTHER" id="PTHR12268:SF14">
    <property type="entry name" value="DYSTROPHIN-1"/>
    <property type="match status" value="1"/>
</dbReference>
<dbReference type="WBParaSite" id="HDID_0000346901-mRNA-1">
    <property type="protein sequence ID" value="HDID_0000346901-mRNA-1"/>
    <property type="gene ID" value="HDID_0000346901"/>
</dbReference>
<dbReference type="AlphaFoldDB" id="A0A0R3SF74"/>
<gene>
    <name evidence="7" type="ORF">HDID_LOCUS3467</name>
</gene>
<protein>
    <submittedName>
        <fullName evidence="9">Plakophilin 4</fullName>
    </submittedName>
</protein>
<evidence type="ECO:0000256" key="2">
    <source>
        <dbReference type="ARBA" id="ARBA00022490"/>
    </source>
</evidence>
<feature type="coiled-coil region" evidence="5">
    <location>
        <begin position="454"/>
        <end position="484"/>
    </location>
</feature>
<dbReference type="EMBL" id="UYSG01001058">
    <property type="protein sequence ID" value="VDL33553.1"/>
    <property type="molecule type" value="Genomic_DNA"/>
</dbReference>
<feature type="compositionally biased region" description="Low complexity" evidence="6">
    <location>
        <begin position="73"/>
        <end position="84"/>
    </location>
</feature>
<feature type="region of interest" description="Disordered" evidence="6">
    <location>
        <begin position="507"/>
        <end position="559"/>
    </location>
</feature>
<accession>A0A0R3SF74</accession>
<keyword evidence="3" id="KW-0106">Calcium</keyword>
<dbReference type="GO" id="GO:0099536">
    <property type="term" value="P:synaptic signaling"/>
    <property type="evidence" value="ECO:0007669"/>
    <property type="project" value="TreeGrafter"/>
</dbReference>
<evidence type="ECO:0000256" key="4">
    <source>
        <dbReference type="ARBA" id="ARBA00023212"/>
    </source>
</evidence>
<keyword evidence="5" id="KW-0175">Coiled coil</keyword>
<organism evidence="9">
    <name type="scientific">Hymenolepis diminuta</name>
    <name type="common">Rat tapeworm</name>
    <dbReference type="NCBI Taxonomy" id="6216"/>
    <lineage>
        <taxon>Eukaryota</taxon>
        <taxon>Metazoa</taxon>
        <taxon>Spiralia</taxon>
        <taxon>Lophotrochozoa</taxon>
        <taxon>Platyhelminthes</taxon>
        <taxon>Cestoda</taxon>
        <taxon>Eucestoda</taxon>
        <taxon>Cyclophyllidea</taxon>
        <taxon>Hymenolepididae</taxon>
        <taxon>Hymenolepis</taxon>
    </lineage>
</organism>
<dbReference type="PANTHER" id="PTHR12268">
    <property type="entry name" value="E3 UBIQUITIN-PROTEIN LIGASE KCMF1"/>
    <property type="match status" value="1"/>
</dbReference>
<dbReference type="GO" id="GO:0045202">
    <property type="term" value="C:synapse"/>
    <property type="evidence" value="ECO:0007669"/>
    <property type="project" value="GOC"/>
</dbReference>
<keyword evidence="2" id="KW-0963">Cytoplasm</keyword>
<name>A0A0R3SF74_HYMDI</name>
<dbReference type="GO" id="GO:0005886">
    <property type="term" value="C:plasma membrane"/>
    <property type="evidence" value="ECO:0007669"/>
    <property type="project" value="TreeGrafter"/>
</dbReference>
<comment type="subcellular location">
    <subcellularLocation>
        <location evidence="1">Cytoplasm</location>
    </subcellularLocation>
</comment>
<dbReference type="OrthoDB" id="10057795at2759"/>